<dbReference type="AlphaFoldDB" id="A0A1I7FBM6"/>
<keyword evidence="2" id="KW-0808">Transferase</keyword>
<name>A0A1I7FBM6_9FIRM</name>
<evidence type="ECO:0000256" key="1">
    <source>
        <dbReference type="ARBA" id="ARBA00022603"/>
    </source>
</evidence>
<dbReference type="RefSeq" id="WP_090469639.1">
    <property type="nucleotide sequence ID" value="NZ_FOWF01000001.1"/>
</dbReference>
<gene>
    <name evidence="5" type="ORF">SAMN05216508_10233</name>
</gene>
<reference evidence="5 6" key="1">
    <citation type="submission" date="2016-10" db="EMBL/GenBank/DDBJ databases">
        <authorList>
            <person name="de Groot N.N."/>
        </authorList>
    </citation>
    <scope>NUCLEOTIDE SEQUENCE [LARGE SCALE GENOMIC DNA]</scope>
    <source>
        <strain evidence="5 6">KHGC13</strain>
    </source>
</reference>
<dbReference type="PANTHER" id="PTHR47313">
    <property type="entry name" value="RIBOSOMAL RNA LARGE SUBUNIT METHYLTRANSFERASE K/L"/>
    <property type="match status" value="1"/>
</dbReference>
<dbReference type="PROSITE" id="PS51165">
    <property type="entry name" value="THUMP"/>
    <property type="match status" value="1"/>
</dbReference>
<proteinExistence type="predicted"/>
<evidence type="ECO:0000256" key="2">
    <source>
        <dbReference type="ARBA" id="ARBA00022679"/>
    </source>
</evidence>
<dbReference type="GO" id="GO:0008990">
    <property type="term" value="F:rRNA (guanine-N2-)-methyltransferase activity"/>
    <property type="evidence" value="ECO:0007669"/>
    <property type="project" value="TreeGrafter"/>
</dbReference>
<evidence type="ECO:0000313" key="6">
    <source>
        <dbReference type="Proteomes" id="UP000198817"/>
    </source>
</evidence>
<dbReference type="Proteomes" id="UP000198817">
    <property type="component" value="Unassembled WGS sequence"/>
</dbReference>
<dbReference type="InterPro" id="IPR029063">
    <property type="entry name" value="SAM-dependent_MTases_sf"/>
</dbReference>
<dbReference type="InterPro" id="IPR004114">
    <property type="entry name" value="THUMP_dom"/>
</dbReference>
<evidence type="ECO:0000259" key="4">
    <source>
        <dbReference type="PROSITE" id="PS51165"/>
    </source>
</evidence>
<evidence type="ECO:0000313" key="5">
    <source>
        <dbReference type="EMBL" id="SFU33574.1"/>
    </source>
</evidence>
<dbReference type="Pfam" id="PF22020">
    <property type="entry name" value="RlmL_1st"/>
    <property type="match status" value="1"/>
</dbReference>
<accession>A0A1I7FBM6</accession>
<keyword evidence="1 5" id="KW-0489">Methyltransferase</keyword>
<feature type="domain" description="THUMP" evidence="4">
    <location>
        <begin position="44"/>
        <end position="154"/>
    </location>
</feature>
<keyword evidence="6" id="KW-1185">Reference proteome</keyword>
<dbReference type="SUPFAM" id="SSF53335">
    <property type="entry name" value="S-adenosyl-L-methionine-dependent methyltransferases"/>
    <property type="match status" value="1"/>
</dbReference>
<keyword evidence="3" id="KW-0694">RNA-binding</keyword>
<dbReference type="InterPro" id="IPR002052">
    <property type="entry name" value="DNA_methylase_N6_adenine_CS"/>
</dbReference>
<dbReference type="STRING" id="155865.SAMN05216515_101134"/>
<dbReference type="InterPro" id="IPR054170">
    <property type="entry name" value="RlmL_1st"/>
</dbReference>
<organism evidence="5 6">
    <name type="scientific">Eubacterium pyruvativorans</name>
    <dbReference type="NCBI Taxonomy" id="155865"/>
    <lineage>
        <taxon>Bacteria</taxon>
        <taxon>Bacillati</taxon>
        <taxon>Bacillota</taxon>
        <taxon>Clostridia</taxon>
        <taxon>Eubacteriales</taxon>
        <taxon>Eubacteriaceae</taxon>
        <taxon>Eubacterium</taxon>
    </lineage>
</organism>
<dbReference type="CDD" id="cd02440">
    <property type="entry name" value="AdoMet_MTases"/>
    <property type="match status" value="1"/>
</dbReference>
<dbReference type="GO" id="GO:0070043">
    <property type="term" value="F:rRNA (guanine-N7-)-methyltransferase activity"/>
    <property type="evidence" value="ECO:0007669"/>
    <property type="project" value="TreeGrafter"/>
</dbReference>
<dbReference type="PANTHER" id="PTHR47313:SF1">
    <property type="entry name" value="RIBOSOMAL RNA LARGE SUBUNIT METHYLTRANSFERASE K_L"/>
    <property type="match status" value="1"/>
</dbReference>
<dbReference type="OrthoDB" id="9809404at2"/>
<dbReference type="GO" id="GO:0003723">
    <property type="term" value="F:RNA binding"/>
    <property type="evidence" value="ECO:0007669"/>
    <property type="project" value="UniProtKB-UniRule"/>
</dbReference>
<dbReference type="PROSITE" id="PS00092">
    <property type="entry name" value="N6_MTASE"/>
    <property type="match status" value="1"/>
</dbReference>
<sequence>MKLTLIATASFGLEAVVRREIETLGMKVLSTENGKVTFEGDERALIRANLWLRTADRVQLKMAEFIARESEELFQQVKGIPWENLIPPDGKFTVLVSTVKSRLRSEPNNQKTVKKAIVERLSDCYGMEHFPETGAAYTVKATLLKDRVTITVDTTGPGLHKRGYRVASVPAPVKETLAAAMVELSFWNPDRFLLDPCCGSGTIPIEAALIARNIAPGLSRHFACEDWEIFPPGMWKEERQRAFQAMDLDKKLQIYASDISREAIEAARRNAEEAGVEEDIVFERCDIGERLLTPSTMAPRGIIITNPPYGERIGDREQVDRIFRMLHRFMAARPDWSLFLISPDRQTEEKVMGRRSDRRRKLYNGRIEVNYYQFHGKRPERKSENGKERS</sequence>
<dbReference type="Pfam" id="PF02926">
    <property type="entry name" value="THUMP"/>
    <property type="match status" value="1"/>
</dbReference>
<protein>
    <submittedName>
        <fullName evidence="5">Putative N6-adenine-specific DNA methylase</fullName>
    </submittedName>
</protein>
<dbReference type="InterPro" id="IPR000241">
    <property type="entry name" value="RlmKL-like_Mtase"/>
</dbReference>
<dbReference type="SMART" id="SM00981">
    <property type="entry name" value="THUMP"/>
    <property type="match status" value="1"/>
</dbReference>
<dbReference type="Gene3D" id="3.40.50.150">
    <property type="entry name" value="Vaccinia Virus protein VP39"/>
    <property type="match status" value="1"/>
</dbReference>
<evidence type="ECO:0000256" key="3">
    <source>
        <dbReference type="PROSITE-ProRule" id="PRU00529"/>
    </source>
</evidence>
<dbReference type="EMBL" id="FPBT01000002">
    <property type="protein sequence ID" value="SFU33574.1"/>
    <property type="molecule type" value="Genomic_DNA"/>
</dbReference>
<dbReference type="Pfam" id="PF01170">
    <property type="entry name" value="UPF0020"/>
    <property type="match status" value="1"/>
</dbReference>
<dbReference type="Gene3D" id="3.30.2130.30">
    <property type="match status" value="1"/>
</dbReference>
<dbReference type="CDD" id="cd11715">
    <property type="entry name" value="THUMP_AdoMetMT"/>
    <property type="match status" value="1"/>
</dbReference>